<comment type="similarity">
    <text evidence="2">Belongs to the universal ribosomal protein uL13 family.</text>
</comment>
<dbReference type="InterPro" id="IPR036899">
    <property type="entry name" value="Ribosomal_uL13_sf"/>
</dbReference>
<organism evidence="8 9">
    <name type="scientific">Mytilus galloprovincialis</name>
    <name type="common">Mediterranean mussel</name>
    <dbReference type="NCBI Taxonomy" id="29158"/>
    <lineage>
        <taxon>Eukaryota</taxon>
        <taxon>Metazoa</taxon>
        <taxon>Spiralia</taxon>
        <taxon>Lophotrochozoa</taxon>
        <taxon>Mollusca</taxon>
        <taxon>Bivalvia</taxon>
        <taxon>Autobranchia</taxon>
        <taxon>Pteriomorphia</taxon>
        <taxon>Mytilida</taxon>
        <taxon>Mytiloidea</taxon>
        <taxon>Mytilidae</taxon>
        <taxon>Mytilinae</taxon>
        <taxon>Mytilus</taxon>
    </lineage>
</organism>
<dbReference type="InterPro" id="IPR005822">
    <property type="entry name" value="Ribosomal_uL13"/>
</dbReference>
<keyword evidence="3 8" id="KW-0689">Ribosomal protein</keyword>
<dbReference type="GO" id="GO:0006412">
    <property type="term" value="P:translation"/>
    <property type="evidence" value="ECO:0007669"/>
    <property type="project" value="InterPro"/>
</dbReference>
<dbReference type="Gene3D" id="3.90.1180.10">
    <property type="entry name" value="Ribosomal protein L13"/>
    <property type="match status" value="1"/>
</dbReference>
<gene>
    <name evidence="8" type="ORF">MGAL_10B000101</name>
</gene>
<dbReference type="HAMAP" id="MF_01366">
    <property type="entry name" value="Ribosomal_uL13"/>
    <property type="match status" value="1"/>
</dbReference>
<dbReference type="InterPro" id="IPR005823">
    <property type="entry name" value="Ribosomal_uL13_bac-type"/>
</dbReference>
<evidence type="ECO:0000256" key="4">
    <source>
        <dbReference type="ARBA" id="ARBA00023128"/>
    </source>
</evidence>
<dbReference type="GO" id="GO:0003735">
    <property type="term" value="F:structural constituent of ribosome"/>
    <property type="evidence" value="ECO:0007669"/>
    <property type="project" value="InterPro"/>
</dbReference>
<evidence type="ECO:0000256" key="5">
    <source>
        <dbReference type="ARBA" id="ARBA00023274"/>
    </source>
</evidence>
<reference evidence="8" key="1">
    <citation type="submission" date="2018-11" db="EMBL/GenBank/DDBJ databases">
        <authorList>
            <person name="Alioto T."/>
            <person name="Alioto T."/>
        </authorList>
    </citation>
    <scope>NUCLEOTIDE SEQUENCE</scope>
</reference>
<evidence type="ECO:0000256" key="3">
    <source>
        <dbReference type="ARBA" id="ARBA00022980"/>
    </source>
</evidence>
<evidence type="ECO:0000256" key="1">
    <source>
        <dbReference type="ARBA" id="ARBA00004173"/>
    </source>
</evidence>
<comment type="subcellular location">
    <subcellularLocation>
        <location evidence="1">Mitochondrion</location>
    </subcellularLocation>
</comment>
<dbReference type="AlphaFoldDB" id="A0A8B6GDZ9"/>
<accession>A0A8B6GDZ9</accession>
<dbReference type="GO" id="GO:0017148">
    <property type="term" value="P:negative regulation of translation"/>
    <property type="evidence" value="ECO:0007669"/>
    <property type="project" value="TreeGrafter"/>
</dbReference>
<evidence type="ECO:0000256" key="7">
    <source>
        <dbReference type="ARBA" id="ARBA00075605"/>
    </source>
</evidence>
<dbReference type="GO" id="GO:0003729">
    <property type="term" value="F:mRNA binding"/>
    <property type="evidence" value="ECO:0007669"/>
    <property type="project" value="TreeGrafter"/>
</dbReference>
<keyword evidence="9" id="KW-1185">Reference proteome</keyword>
<dbReference type="CDD" id="cd00392">
    <property type="entry name" value="Ribosomal_L13"/>
    <property type="match status" value="1"/>
</dbReference>
<dbReference type="FunFam" id="3.90.1180.10:FF:000030">
    <property type="entry name" value="39S ribosomal protein L13, mitochondrial"/>
    <property type="match status" value="1"/>
</dbReference>
<evidence type="ECO:0000256" key="6">
    <source>
        <dbReference type="ARBA" id="ARBA00068950"/>
    </source>
</evidence>
<dbReference type="PIRSF" id="PIRSF002181">
    <property type="entry name" value="Ribosomal_L13"/>
    <property type="match status" value="1"/>
</dbReference>
<proteinExistence type="inferred from homology"/>
<protein>
    <recommendedName>
        <fullName evidence="6">Large ribosomal subunit protein uL13m</fullName>
    </recommendedName>
    <alternativeName>
        <fullName evidence="7">39S ribosomal protein L13, mitochondrial</fullName>
    </alternativeName>
</protein>
<keyword evidence="5" id="KW-0687">Ribonucleoprotein</keyword>
<dbReference type="SUPFAM" id="SSF52161">
    <property type="entry name" value="Ribosomal protein L13"/>
    <property type="match status" value="1"/>
</dbReference>
<dbReference type="GO" id="GO:0005762">
    <property type="term" value="C:mitochondrial large ribosomal subunit"/>
    <property type="evidence" value="ECO:0007669"/>
    <property type="project" value="TreeGrafter"/>
</dbReference>
<dbReference type="EMBL" id="UYJE01008278">
    <property type="protein sequence ID" value="VDI62540.1"/>
    <property type="molecule type" value="Genomic_DNA"/>
</dbReference>
<dbReference type="PANTHER" id="PTHR11545">
    <property type="entry name" value="RIBOSOMAL PROTEIN L13"/>
    <property type="match status" value="1"/>
</dbReference>
<keyword evidence="4" id="KW-0496">Mitochondrion</keyword>
<dbReference type="Pfam" id="PF00572">
    <property type="entry name" value="Ribosomal_L13"/>
    <property type="match status" value="1"/>
</dbReference>
<dbReference type="PANTHER" id="PTHR11545:SF2">
    <property type="entry name" value="LARGE RIBOSOMAL SUBUNIT PROTEIN UL13M"/>
    <property type="match status" value="1"/>
</dbReference>
<name>A0A8B6GDZ9_MYTGA</name>
<dbReference type="Proteomes" id="UP000596742">
    <property type="component" value="Unassembled WGS sequence"/>
</dbReference>
<evidence type="ECO:0000256" key="2">
    <source>
        <dbReference type="ARBA" id="ARBA00006227"/>
    </source>
</evidence>
<sequence>MAYNRVLQWSVMTRSWWLYDAENQCAFKSARKIVNYLQGKHKPIYHPLSDIGDHVVVINTKLVAMRDDRWRKFTYSHHTGYAGGFSRASAWRLHDMDPTKVMHKACYQRIKGNLLRPNIMRRLHLFPDDNVPDEIMANISDQIQQIQIVPKQLEDYSQLERDNFPQIFEWPEKEMMPKKKQPELLQTEDT</sequence>
<evidence type="ECO:0000313" key="8">
    <source>
        <dbReference type="EMBL" id="VDI62540.1"/>
    </source>
</evidence>
<dbReference type="OrthoDB" id="274622at2759"/>
<evidence type="ECO:0000313" key="9">
    <source>
        <dbReference type="Proteomes" id="UP000596742"/>
    </source>
</evidence>
<comment type="caution">
    <text evidence="8">The sequence shown here is derived from an EMBL/GenBank/DDBJ whole genome shotgun (WGS) entry which is preliminary data.</text>
</comment>